<dbReference type="Gene3D" id="3.90.730.10">
    <property type="entry name" value="Ribonuclease T2-like"/>
    <property type="match status" value="1"/>
</dbReference>
<protein>
    <submittedName>
        <fullName evidence="4">Ribonuclease T</fullName>
    </submittedName>
</protein>
<dbReference type="SUPFAM" id="SSF55895">
    <property type="entry name" value="Ribonuclease Rh-like"/>
    <property type="match status" value="1"/>
</dbReference>
<dbReference type="PANTHER" id="PTHR11240:SF22">
    <property type="entry name" value="RIBONUCLEASE T2"/>
    <property type="match status" value="1"/>
</dbReference>
<dbReference type="PANTHER" id="PTHR11240">
    <property type="entry name" value="RIBONUCLEASE T2"/>
    <property type="match status" value="1"/>
</dbReference>
<dbReference type="PROSITE" id="PS00530">
    <property type="entry name" value="RNASE_T2_1"/>
    <property type="match status" value="1"/>
</dbReference>
<dbReference type="RefSeq" id="WP_353982522.1">
    <property type="nucleotide sequence ID" value="NZ_JBEWLY010000004.1"/>
</dbReference>
<keyword evidence="3" id="KW-0732">Signal</keyword>
<accession>A0ABV2CX06</accession>
<keyword evidence="5" id="KW-1185">Reference proteome</keyword>
<organism evidence="4 5">
    <name type="scientific">Novosphingobium kalidii</name>
    <dbReference type="NCBI Taxonomy" id="3230299"/>
    <lineage>
        <taxon>Bacteria</taxon>
        <taxon>Pseudomonadati</taxon>
        <taxon>Pseudomonadota</taxon>
        <taxon>Alphaproteobacteria</taxon>
        <taxon>Sphingomonadales</taxon>
        <taxon>Sphingomonadaceae</taxon>
        <taxon>Novosphingobium</taxon>
    </lineage>
</organism>
<gene>
    <name evidence="4" type="ORF">ABVV53_01365</name>
</gene>
<dbReference type="EMBL" id="JBEWLY010000004">
    <property type="protein sequence ID" value="MET1754120.1"/>
    <property type="molecule type" value="Genomic_DNA"/>
</dbReference>
<evidence type="ECO:0000256" key="2">
    <source>
        <dbReference type="RuleBase" id="RU004328"/>
    </source>
</evidence>
<dbReference type="InterPro" id="IPR036430">
    <property type="entry name" value="RNase_T2-like_sf"/>
</dbReference>
<reference evidence="4 5" key="1">
    <citation type="submission" date="2024-07" db="EMBL/GenBank/DDBJ databases">
        <title>Novosphingobium kalidii RD2P27.</title>
        <authorList>
            <person name="Sun J.-Q."/>
        </authorList>
    </citation>
    <scope>NUCLEOTIDE SEQUENCE [LARGE SCALE GENOMIC DNA]</scope>
    <source>
        <strain evidence="4 5">RD2P27</strain>
    </source>
</reference>
<dbReference type="Pfam" id="PF00445">
    <property type="entry name" value="Ribonuclease_T2"/>
    <property type="match status" value="1"/>
</dbReference>
<proteinExistence type="inferred from homology"/>
<dbReference type="InterPro" id="IPR033130">
    <property type="entry name" value="RNase_T2_His_AS_2"/>
</dbReference>
<dbReference type="InterPro" id="IPR001568">
    <property type="entry name" value="RNase_T2-like"/>
</dbReference>
<evidence type="ECO:0000256" key="3">
    <source>
        <dbReference type="SAM" id="SignalP"/>
    </source>
</evidence>
<evidence type="ECO:0000313" key="5">
    <source>
        <dbReference type="Proteomes" id="UP001548713"/>
    </source>
</evidence>
<dbReference type="Proteomes" id="UP001548713">
    <property type="component" value="Unassembled WGS sequence"/>
</dbReference>
<comment type="caution">
    <text evidence="4">The sequence shown here is derived from an EMBL/GenBank/DDBJ whole genome shotgun (WGS) entry which is preliminary data.</text>
</comment>
<evidence type="ECO:0000256" key="1">
    <source>
        <dbReference type="ARBA" id="ARBA00007469"/>
    </source>
</evidence>
<sequence>MTTTMPKRLSTLVLALALFAVPALAQSYQCVPPRALEPIKPVKPDGPARRTAIGGYTLAASWSPDHCKTRGDPASMQCSGRQGRFGFILHGLWPEAARGLYPQWCATLPLPSPELLRRNLCMTPSAQLLVHEWAKHGSCMAKTPAQYFKVSAILWNSIRWPDADMLSRRDDLTAGDLRQAFVAANPSWKAEQVGLLVSGNGWLREVRLCYSKRFRPARCGPHLFGPANTAPLKIWRGL</sequence>
<feature type="signal peptide" evidence="3">
    <location>
        <begin position="1"/>
        <end position="25"/>
    </location>
</feature>
<evidence type="ECO:0000313" key="4">
    <source>
        <dbReference type="EMBL" id="MET1754120.1"/>
    </source>
</evidence>
<dbReference type="PROSITE" id="PS00531">
    <property type="entry name" value="RNASE_T2_2"/>
    <property type="match status" value="1"/>
</dbReference>
<name>A0ABV2CX06_9SPHN</name>
<comment type="similarity">
    <text evidence="1 2">Belongs to the RNase T2 family.</text>
</comment>
<feature type="chain" id="PRO_5046435970" evidence="3">
    <location>
        <begin position="26"/>
        <end position="238"/>
    </location>
</feature>
<dbReference type="InterPro" id="IPR018188">
    <property type="entry name" value="RNase_T2_His_AS_1"/>
</dbReference>